<evidence type="ECO:0000313" key="4">
    <source>
        <dbReference type="Proteomes" id="UP001501920"/>
    </source>
</evidence>
<dbReference type="Pfam" id="PF01436">
    <property type="entry name" value="NHL"/>
    <property type="match status" value="2"/>
</dbReference>
<organism evidence="3 4">
    <name type="scientific">Pygocentrus nattereri</name>
    <name type="common">Red-bellied piranha</name>
    <dbReference type="NCBI Taxonomy" id="42514"/>
    <lineage>
        <taxon>Eukaryota</taxon>
        <taxon>Metazoa</taxon>
        <taxon>Chordata</taxon>
        <taxon>Craniata</taxon>
        <taxon>Vertebrata</taxon>
        <taxon>Euteleostomi</taxon>
        <taxon>Actinopterygii</taxon>
        <taxon>Neopterygii</taxon>
        <taxon>Teleostei</taxon>
        <taxon>Ostariophysi</taxon>
        <taxon>Characiformes</taxon>
        <taxon>Characoidei</taxon>
        <taxon>Pygocentrus</taxon>
    </lineage>
</organism>
<dbReference type="GeneTree" id="ENSGT01120000271964"/>
<accession>A0A3B4CAJ8</accession>
<protein>
    <recommendedName>
        <fullName evidence="5">NHL repeat containing 4</fullName>
    </recommendedName>
</protein>
<evidence type="ECO:0000256" key="1">
    <source>
        <dbReference type="ARBA" id="ARBA00022737"/>
    </source>
</evidence>
<reference evidence="3" key="3">
    <citation type="submission" date="2025-09" db="UniProtKB">
        <authorList>
            <consortium name="Ensembl"/>
        </authorList>
    </citation>
    <scope>IDENTIFICATION</scope>
</reference>
<dbReference type="GO" id="GO:0000209">
    <property type="term" value="P:protein polyubiquitination"/>
    <property type="evidence" value="ECO:0007669"/>
    <property type="project" value="TreeGrafter"/>
</dbReference>
<dbReference type="InterPro" id="IPR050952">
    <property type="entry name" value="TRIM-NHL_E3_ligases"/>
</dbReference>
<sequence length="144" mass="15527">MRLEPKTGSRLERTVVTGFHRPYLVAACLHSGLVAVSERGSDTGREPCVKVLGPGWNTLRILGVCSGLGPVLNSPWGLCIDQNGAVLVADWAEQHRVVLYLPEGTGRVIVTEGLSSPRGLALLPSGLLVVSDSMHHCIKIYQYK</sequence>
<dbReference type="SUPFAM" id="SSF101898">
    <property type="entry name" value="NHL repeat"/>
    <property type="match status" value="1"/>
</dbReference>
<keyword evidence="4" id="KW-1185">Reference proteome</keyword>
<dbReference type="Proteomes" id="UP001501920">
    <property type="component" value="Chromosome 6"/>
</dbReference>
<proteinExistence type="predicted"/>
<dbReference type="InterPro" id="IPR011042">
    <property type="entry name" value="6-blade_b-propeller_TolB-like"/>
</dbReference>
<dbReference type="OMA" id="GQWKPSI"/>
<feature type="repeat" description="NHL" evidence="2">
    <location>
        <begin position="72"/>
        <end position="103"/>
    </location>
</feature>
<dbReference type="PROSITE" id="PS51125">
    <property type="entry name" value="NHL"/>
    <property type="match status" value="2"/>
</dbReference>
<dbReference type="PANTHER" id="PTHR24104">
    <property type="entry name" value="E3 UBIQUITIN-PROTEIN LIGASE NHLRC1-RELATED"/>
    <property type="match status" value="1"/>
</dbReference>
<feature type="repeat" description="NHL" evidence="2">
    <location>
        <begin position="114"/>
        <end position="144"/>
    </location>
</feature>
<evidence type="ECO:0000313" key="3">
    <source>
        <dbReference type="Ensembl" id="ENSPNAP00000008962.1"/>
    </source>
</evidence>
<reference evidence="3" key="2">
    <citation type="submission" date="2025-08" db="UniProtKB">
        <authorList>
            <consortium name="Ensembl"/>
        </authorList>
    </citation>
    <scope>IDENTIFICATION</scope>
</reference>
<dbReference type="GO" id="GO:0061630">
    <property type="term" value="F:ubiquitin protein ligase activity"/>
    <property type="evidence" value="ECO:0007669"/>
    <property type="project" value="TreeGrafter"/>
</dbReference>
<dbReference type="Ensembl" id="ENSPNAT00000015167.2">
    <property type="protein sequence ID" value="ENSPNAP00000008962.1"/>
    <property type="gene ID" value="ENSPNAG00000014536.2"/>
</dbReference>
<dbReference type="PANTHER" id="PTHR24104:SF53">
    <property type="match status" value="1"/>
</dbReference>
<keyword evidence="1" id="KW-0677">Repeat</keyword>
<reference evidence="3 4" key="1">
    <citation type="submission" date="2020-10" db="EMBL/GenBank/DDBJ databases">
        <title>Pygocentrus nattereri (red-bellied piranha) genome, fPygNat1, primary haplotype.</title>
        <authorList>
            <person name="Myers G."/>
            <person name="Meyer A."/>
            <person name="Karagic N."/>
            <person name="Pippel M."/>
            <person name="Winkler S."/>
            <person name="Tracey A."/>
            <person name="Wood J."/>
            <person name="Formenti G."/>
            <person name="Howe K."/>
            <person name="Fedrigo O."/>
            <person name="Jarvis E.D."/>
        </authorList>
    </citation>
    <scope>NUCLEOTIDE SEQUENCE [LARGE SCALE GENOMIC DNA]</scope>
</reference>
<dbReference type="Gene3D" id="2.120.10.30">
    <property type="entry name" value="TolB, C-terminal domain"/>
    <property type="match status" value="1"/>
</dbReference>
<name>A0A3B4CAJ8_PYGNA</name>
<dbReference type="AlphaFoldDB" id="A0A3B4CAJ8"/>
<evidence type="ECO:0000256" key="2">
    <source>
        <dbReference type="PROSITE-ProRule" id="PRU00504"/>
    </source>
</evidence>
<dbReference type="GO" id="GO:0043161">
    <property type="term" value="P:proteasome-mediated ubiquitin-dependent protein catabolic process"/>
    <property type="evidence" value="ECO:0007669"/>
    <property type="project" value="TreeGrafter"/>
</dbReference>
<dbReference type="InterPro" id="IPR001258">
    <property type="entry name" value="NHL_repeat"/>
</dbReference>
<evidence type="ECO:0008006" key="5">
    <source>
        <dbReference type="Google" id="ProtNLM"/>
    </source>
</evidence>